<dbReference type="EMBL" id="RHJS01000002">
    <property type="protein sequence ID" value="RRK32325.1"/>
    <property type="molecule type" value="Genomic_DNA"/>
</dbReference>
<sequence>MKGLELSRRYFETYGRPMLEREYGQYTGIIAAGLAGHGSECLGFDDEYSRDHDFGPGFCIWIPERYESVIGEKLQRSYELLPLYFEGYEVSDCAPGRRERIGVHSIESFYRTLIGREDAPKTEMEWFCIPERFLAMAVNGELFCDPLGEFSGIRRKLQEFYPEDVIRKKLAAKCAVMGQAGQYNYGRCIRRGMYETAGLSCSRFVMAALGAIYLLKRTYMPFYKWAFRGAEEFADWGSEVEELKKLMGLSDIHDYAAKMLLIERLCIRVKSAIVRGGWSYGEDCFMQIHAEHITEQIKEPRLRMLPIMAGE</sequence>
<proteinExistence type="predicted"/>
<dbReference type="Pfam" id="PF13228">
    <property type="entry name" value="DUF4037"/>
    <property type="match status" value="1"/>
</dbReference>
<organism evidence="2 3">
    <name type="scientific">Schaedlerella arabinosiphila</name>
    <dbReference type="NCBI Taxonomy" id="2044587"/>
    <lineage>
        <taxon>Bacteria</taxon>
        <taxon>Bacillati</taxon>
        <taxon>Bacillota</taxon>
        <taxon>Clostridia</taxon>
        <taxon>Lachnospirales</taxon>
        <taxon>Lachnospiraceae</taxon>
        <taxon>Schaedlerella</taxon>
    </lineage>
</organism>
<evidence type="ECO:0000313" key="2">
    <source>
        <dbReference type="EMBL" id="RRK32325.1"/>
    </source>
</evidence>
<comment type="caution">
    <text evidence="2">The sequence shown here is derived from an EMBL/GenBank/DDBJ whole genome shotgun (WGS) entry which is preliminary data.</text>
</comment>
<dbReference type="InterPro" id="IPR025117">
    <property type="entry name" value="DUF4037"/>
</dbReference>
<protein>
    <submittedName>
        <fullName evidence="2">DUF4037 domain-containing protein</fullName>
    </submittedName>
</protein>
<dbReference type="RefSeq" id="WP_125127808.1">
    <property type="nucleotide sequence ID" value="NZ_RHJS01000002.1"/>
</dbReference>
<evidence type="ECO:0000313" key="3">
    <source>
        <dbReference type="Proteomes" id="UP000274920"/>
    </source>
</evidence>
<reference evidence="2" key="1">
    <citation type="submission" date="2018-10" db="EMBL/GenBank/DDBJ databases">
        <title>Schaedlerella arabinophila gen. nov. sp. nov., isolated from the mouse intestinal tract and comparative analysis with the genome of the closely related altered Schaedler flora strain ASF502.</title>
        <authorList>
            <person name="Miyake S."/>
            <person name="Soh M."/>
            <person name="Seedorf H."/>
        </authorList>
    </citation>
    <scope>NUCLEOTIDE SEQUENCE [LARGE SCALE GENOMIC DNA]</scope>
    <source>
        <strain evidence="2">DSM 106076</strain>
    </source>
</reference>
<gene>
    <name evidence="2" type="ORF">EBB54_13865</name>
</gene>
<dbReference type="AlphaFoldDB" id="A0A3R8KY76"/>
<dbReference type="Proteomes" id="UP000274920">
    <property type="component" value="Unassembled WGS sequence"/>
</dbReference>
<accession>A0A3R8KY76</accession>
<keyword evidence="3" id="KW-1185">Reference proteome</keyword>
<evidence type="ECO:0000259" key="1">
    <source>
        <dbReference type="Pfam" id="PF13228"/>
    </source>
</evidence>
<feature type="domain" description="DUF4037" evidence="1">
    <location>
        <begin position="126"/>
        <end position="225"/>
    </location>
</feature>
<name>A0A3R8KY76_9FIRM</name>